<dbReference type="GO" id="GO:0043190">
    <property type="term" value="C:ATP-binding cassette (ABC) transporter complex"/>
    <property type="evidence" value="ECO:0007669"/>
    <property type="project" value="InterPro"/>
</dbReference>
<feature type="signal peptide" evidence="5">
    <location>
        <begin position="1"/>
        <end position="20"/>
    </location>
</feature>
<dbReference type="InterPro" id="IPR039424">
    <property type="entry name" value="SBP_5"/>
</dbReference>
<organism evidence="7 8">
    <name type="scientific">Photobacterium proteolyticum</name>
    <dbReference type="NCBI Taxonomy" id="1903952"/>
    <lineage>
        <taxon>Bacteria</taxon>
        <taxon>Pseudomonadati</taxon>
        <taxon>Pseudomonadota</taxon>
        <taxon>Gammaproteobacteria</taxon>
        <taxon>Vibrionales</taxon>
        <taxon>Vibrionaceae</taxon>
        <taxon>Photobacterium</taxon>
    </lineage>
</organism>
<evidence type="ECO:0000256" key="2">
    <source>
        <dbReference type="ARBA" id="ARBA00005695"/>
    </source>
</evidence>
<evidence type="ECO:0000256" key="3">
    <source>
        <dbReference type="ARBA" id="ARBA00022448"/>
    </source>
</evidence>
<keyword evidence="4 5" id="KW-0732">Signal</keyword>
<dbReference type="GO" id="GO:0015833">
    <property type="term" value="P:peptide transport"/>
    <property type="evidence" value="ECO:0007669"/>
    <property type="project" value="TreeGrafter"/>
</dbReference>
<evidence type="ECO:0000313" key="8">
    <source>
        <dbReference type="Proteomes" id="UP000186905"/>
    </source>
</evidence>
<evidence type="ECO:0000313" key="7">
    <source>
        <dbReference type="EMBL" id="OLQ73320.1"/>
    </source>
</evidence>
<comment type="caution">
    <text evidence="7">The sequence shown here is derived from an EMBL/GenBank/DDBJ whole genome shotgun (WGS) entry which is preliminary data.</text>
</comment>
<proteinExistence type="inferred from homology"/>
<evidence type="ECO:0000256" key="4">
    <source>
        <dbReference type="ARBA" id="ARBA00022729"/>
    </source>
</evidence>
<dbReference type="AlphaFoldDB" id="A0A1Q9GFV5"/>
<dbReference type="SUPFAM" id="SSF53850">
    <property type="entry name" value="Periplasmic binding protein-like II"/>
    <property type="match status" value="1"/>
</dbReference>
<dbReference type="Gene3D" id="3.40.190.10">
    <property type="entry name" value="Periplasmic binding protein-like II"/>
    <property type="match status" value="1"/>
</dbReference>
<name>A0A1Q9GFV5_9GAMM</name>
<feature type="chain" id="PRO_5012389924" description="Solute-binding protein family 5 domain-containing protein" evidence="5">
    <location>
        <begin position="21"/>
        <end position="585"/>
    </location>
</feature>
<feature type="domain" description="Solute-binding protein family 5" evidence="6">
    <location>
        <begin position="69"/>
        <end position="503"/>
    </location>
</feature>
<dbReference type="OrthoDB" id="9801912at2"/>
<comment type="similarity">
    <text evidence="2">Belongs to the bacterial solute-binding protein 5 family.</text>
</comment>
<evidence type="ECO:0000256" key="1">
    <source>
        <dbReference type="ARBA" id="ARBA00004196"/>
    </source>
</evidence>
<accession>A0A1Q9GFV5</accession>
<keyword evidence="3" id="KW-0813">Transport</keyword>
<dbReference type="InterPro" id="IPR000914">
    <property type="entry name" value="SBP_5_dom"/>
</dbReference>
<dbReference type="GO" id="GO:1904680">
    <property type="term" value="F:peptide transmembrane transporter activity"/>
    <property type="evidence" value="ECO:0007669"/>
    <property type="project" value="TreeGrafter"/>
</dbReference>
<sequence>MKKFTLLPLAALVASSMAMADDIKVLKFSEDGTPTTFDPVQAGTTYANTVTTAVYDTLYEYKYLKSPFELKPNLALDMPQVSEDGLTYTIKLKKGVKFIDDPAFADGKGREVTAEDFVYSIKRHFDPKNRSQGSWLWTGKIVGVDDWKANGSDYSKTIEGVQALDSHTVQIKLIKPFPQLTYTLAMGYSSIVPVEAVEKYGRELSVHPVGSGPFKLVSHNSTKTVLEKNTDYRQETFDLAGSGYDEKVHGFTGIASLEGKTLPIVDRVELNWVKQASARWNSFSKGTEIVNTTLQNEQMNEVLASKHPVQLKPEYAERFNFRVNPEAGLVYNFFNFDDEYFGYSNDPEINAANKALRCAIVKSFNWPQRVNRFYLGIGEAYPGFIVPGTDGFDPNMDQSSIKQDIAGAKKLLKQHGWTKQNLPVLNYPGVSSTRNKQFFEQFRGNLTKIGYPKKKVRQKTYATFGDFNKDVKMSKTQLIPMGWGLDYPDAENTLQLFYGPNRSPGSNGSNYNNPEFNKLYEQASVMQPSPERTEIYKKMNQMVVDDCVGIGGYSRTRIRMWHKNAIMWPQRDVMGNYLKYVDIKS</sequence>
<dbReference type="InterPro" id="IPR030678">
    <property type="entry name" value="Peptide/Ni-bd"/>
</dbReference>
<evidence type="ECO:0000256" key="5">
    <source>
        <dbReference type="SAM" id="SignalP"/>
    </source>
</evidence>
<dbReference type="STRING" id="1903952.BIT28_21555"/>
<keyword evidence="8" id="KW-1185">Reference proteome</keyword>
<dbReference type="Gene3D" id="3.10.105.10">
    <property type="entry name" value="Dipeptide-binding Protein, Domain 3"/>
    <property type="match status" value="1"/>
</dbReference>
<dbReference type="PIRSF" id="PIRSF002741">
    <property type="entry name" value="MppA"/>
    <property type="match status" value="1"/>
</dbReference>
<evidence type="ECO:0000259" key="6">
    <source>
        <dbReference type="Pfam" id="PF00496"/>
    </source>
</evidence>
<reference evidence="7 8" key="1">
    <citation type="submission" date="2016-09" db="EMBL/GenBank/DDBJ databases">
        <title>Photobacterium proteolyticum sp. nov. a protease producing bacterium isolated from ocean sediments of Laizhou Bay.</title>
        <authorList>
            <person name="Li Y."/>
        </authorList>
    </citation>
    <scope>NUCLEOTIDE SEQUENCE [LARGE SCALE GENOMIC DNA]</scope>
    <source>
        <strain evidence="7 8">13-12</strain>
    </source>
</reference>
<dbReference type="EMBL" id="MJIL01000087">
    <property type="protein sequence ID" value="OLQ73320.1"/>
    <property type="molecule type" value="Genomic_DNA"/>
</dbReference>
<dbReference type="Proteomes" id="UP000186905">
    <property type="component" value="Unassembled WGS sequence"/>
</dbReference>
<comment type="subcellular location">
    <subcellularLocation>
        <location evidence="1">Cell envelope</location>
    </subcellularLocation>
</comment>
<protein>
    <recommendedName>
        <fullName evidence="6">Solute-binding protein family 5 domain-containing protein</fullName>
    </recommendedName>
</protein>
<gene>
    <name evidence="7" type="ORF">BIT28_21555</name>
</gene>
<dbReference type="GO" id="GO:0030288">
    <property type="term" value="C:outer membrane-bounded periplasmic space"/>
    <property type="evidence" value="ECO:0007669"/>
    <property type="project" value="UniProtKB-ARBA"/>
</dbReference>
<dbReference type="PANTHER" id="PTHR30290">
    <property type="entry name" value="PERIPLASMIC BINDING COMPONENT OF ABC TRANSPORTER"/>
    <property type="match status" value="1"/>
</dbReference>
<dbReference type="PANTHER" id="PTHR30290:SF10">
    <property type="entry name" value="PERIPLASMIC OLIGOPEPTIDE-BINDING PROTEIN-RELATED"/>
    <property type="match status" value="1"/>
</dbReference>
<dbReference type="RefSeq" id="WP_075766415.1">
    <property type="nucleotide sequence ID" value="NZ_MJIL01000087.1"/>
</dbReference>
<dbReference type="Pfam" id="PF00496">
    <property type="entry name" value="SBP_bac_5"/>
    <property type="match status" value="1"/>
</dbReference>